<dbReference type="PANTHER" id="PTHR34596:SF2">
    <property type="entry name" value="CHITOPORIN"/>
    <property type="match status" value="1"/>
</dbReference>
<comment type="similarity">
    <text evidence="1">Belongs to the outer membrane porin (Opr) (TC 1.B.25) family.</text>
</comment>
<keyword evidence="3 4" id="KW-0732">Signal</keyword>
<name>A0A923FRB5_9PSED</name>
<keyword evidence="7" id="KW-1185">Reference proteome</keyword>
<dbReference type="Proteomes" id="UP000659438">
    <property type="component" value="Unassembled WGS sequence"/>
</dbReference>
<feature type="signal peptide" evidence="4">
    <location>
        <begin position="1"/>
        <end position="21"/>
    </location>
</feature>
<dbReference type="Gene3D" id="2.40.160.10">
    <property type="entry name" value="Porin"/>
    <property type="match status" value="1"/>
</dbReference>
<dbReference type="Pfam" id="PF03573">
    <property type="entry name" value="OprD"/>
    <property type="match status" value="1"/>
</dbReference>
<proteinExistence type="inferred from homology"/>
<dbReference type="InterPro" id="IPR023614">
    <property type="entry name" value="Porin_dom_sf"/>
</dbReference>
<reference evidence="5" key="2">
    <citation type="submission" date="2020-07" db="EMBL/GenBank/DDBJ databases">
        <authorList>
            <person name="Lood C."/>
            <person name="Girard L."/>
        </authorList>
    </citation>
    <scope>NUCLEOTIDE SEQUENCE</scope>
    <source>
        <strain evidence="5">SWRI102</strain>
    </source>
</reference>
<evidence type="ECO:0000256" key="1">
    <source>
        <dbReference type="ARBA" id="ARBA00009075"/>
    </source>
</evidence>
<organism evidence="5">
    <name type="scientific">Pseudomonas marvdashtae</name>
    <dbReference type="NCBI Taxonomy" id="2745500"/>
    <lineage>
        <taxon>Bacteria</taxon>
        <taxon>Pseudomonadati</taxon>
        <taxon>Pseudomonadota</taxon>
        <taxon>Gammaproteobacteria</taxon>
        <taxon>Pseudomonadales</taxon>
        <taxon>Pseudomonadaceae</taxon>
        <taxon>Pseudomonas</taxon>
    </lineage>
</organism>
<evidence type="ECO:0000313" key="6">
    <source>
        <dbReference type="EMBL" id="MBV4554748.1"/>
    </source>
</evidence>
<dbReference type="InterPro" id="IPR005318">
    <property type="entry name" value="OM_porin_bac"/>
</dbReference>
<evidence type="ECO:0000256" key="2">
    <source>
        <dbReference type="ARBA" id="ARBA00022448"/>
    </source>
</evidence>
<evidence type="ECO:0000256" key="4">
    <source>
        <dbReference type="SAM" id="SignalP"/>
    </source>
</evidence>
<dbReference type="AlphaFoldDB" id="A0A923FRB5"/>
<dbReference type="EMBL" id="JABWQX010000009">
    <property type="protein sequence ID" value="MBC3397600.1"/>
    <property type="molecule type" value="Genomic_DNA"/>
</dbReference>
<reference evidence="6" key="3">
    <citation type="submission" date="2021-06" db="EMBL/GenBank/DDBJ databases">
        <title>Updating the genus Pseudomonas: Description of 43 new species and partition of the Pseudomonas putida group.</title>
        <authorList>
            <person name="Girard L."/>
            <person name="Lood C."/>
            <person name="Vandamme P."/>
            <person name="Rokni-Zadeh H."/>
            <person name="Van Noort V."/>
            <person name="Hofte M."/>
            <person name="Lavigne R."/>
            <person name="De Mot R."/>
        </authorList>
    </citation>
    <scope>NUCLEOTIDE SEQUENCE</scope>
    <source>
        <strain evidence="6">SWRI102</strain>
    </source>
</reference>
<dbReference type="GO" id="GO:0016020">
    <property type="term" value="C:membrane"/>
    <property type="evidence" value="ECO:0007669"/>
    <property type="project" value="InterPro"/>
</dbReference>
<evidence type="ECO:0000313" key="7">
    <source>
        <dbReference type="Proteomes" id="UP000659438"/>
    </source>
</evidence>
<dbReference type="RefSeq" id="WP_186644484.1">
    <property type="nucleotide sequence ID" value="NZ_JABWQX020000010.1"/>
</dbReference>
<reference evidence="5 7" key="1">
    <citation type="journal article" date="2020" name="Microorganisms">
        <title>Reliable Identification of Environmental Pseudomonas Isolates Using the rpoD Gene.</title>
        <authorList>
            <consortium name="The Broad Institute Genome Sequencing Platform"/>
            <person name="Girard L."/>
            <person name="Lood C."/>
            <person name="Rokni-Zadeh H."/>
            <person name="van Noort V."/>
            <person name="Lavigne R."/>
            <person name="De Mot R."/>
        </authorList>
    </citation>
    <scope>NUCLEOTIDE SEQUENCE</scope>
    <source>
        <strain evidence="5 7">SWRI102</strain>
    </source>
</reference>
<protein>
    <submittedName>
        <fullName evidence="5">OprD family porin</fullName>
    </submittedName>
</protein>
<evidence type="ECO:0000313" key="5">
    <source>
        <dbReference type="EMBL" id="MBC3397600.1"/>
    </source>
</evidence>
<keyword evidence="2" id="KW-0813">Transport</keyword>
<dbReference type="PANTHER" id="PTHR34596">
    <property type="entry name" value="CHITOPORIN"/>
    <property type="match status" value="1"/>
</dbReference>
<dbReference type="PROSITE" id="PS51257">
    <property type="entry name" value="PROKAR_LIPOPROTEIN"/>
    <property type="match status" value="1"/>
</dbReference>
<dbReference type="EMBL" id="JABWQX020000010">
    <property type="protein sequence ID" value="MBV4554748.1"/>
    <property type="molecule type" value="Genomic_DNA"/>
</dbReference>
<evidence type="ECO:0000256" key="3">
    <source>
        <dbReference type="ARBA" id="ARBA00022729"/>
    </source>
</evidence>
<dbReference type="GO" id="GO:0015288">
    <property type="term" value="F:porin activity"/>
    <property type="evidence" value="ECO:0007669"/>
    <property type="project" value="TreeGrafter"/>
</dbReference>
<accession>A0A923FRB5</accession>
<comment type="caution">
    <text evidence="5">The sequence shown here is derived from an EMBL/GenBank/DDBJ whole genome shotgun (WGS) entry which is preliminary data.</text>
</comment>
<sequence length="428" mass="46695">MLNTRISLIALGILGCTHAMANDQAQSKGFVEDSSLKVLLRNAYINRDYKDGNQDKAEWGQAAIGTFSSGFTQGSVGVGVDAFGLYALRLDGGKGRTGAQGIDFFKKGDSGNAADDLSKFGAAVKFRVSNTVLAYGDQMPALPVLNYDNSRLLPESYTGTLITSKEIKGLELNAGRFTAESRKSAEGRDSGGLKSINVLGGSYQFTEQFKASLYASDVEDVLKKQYVNANYVFPLAKDQSLTLDFNGYRTKLDNSYVRENNVTGDDNKIWSLAATFATGPHSFTLAHQRSTGDSNLGYAYGGYQRGQNRVGDGGNTIYLANSYWSDFNAEDERSWQLGYGLDFTTFGVPGLTYNVAYVRGDNITTSTSEGGTEREIFNQFKYVVQGGPAKDLSVRLRSSVLRVSQKSSEYNVSGNELRVFVDYPINIF</sequence>
<feature type="chain" id="PRO_5044695765" evidence="4">
    <location>
        <begin position="22"/>
        <end position="428"/>
    </location>
</feature>
<gene>
    <name evidence="6" type="ORF">HU742_026700</name>
    <name evidence="5" type="ORF">HU742_20495</name>
</gene>